<evidence type="ECO:0000313" key="2">
    <source>
        <dbReference type="Proteomes" id="UP000035050"/>
    </source>
</evidence>
<organism evidence="1 2">
    <name type="scientific">Pandoraea oxalativorans</name>
    <dbReference type="NCBI Taxonomy" id="573737"/>
    <lineage>
        <taxon>Bacteria</taxon>
        <taxon>Pseudomonadati</taxon>
        <taxon>Pseudomonadota</taxon>
        <taxon>Betaproteobacteria</taxon>
        <taxon>Burkholderiales</taxon>
        <taxon>Burkholderiaceae</taxon>
        <taxon>Pandoraea</taxon>
    </lineage>
</organism>
<proteinExistence type="predicted"/>
<dbReference type="Proteomes" id="UP000035050">
    <property type="component" value="Chromosome"/>
</dbReference>
<accession>A0A0E3YB27</accession>
<gene>
    <name evidence="1" type="ORF">MB84_09990</name>
</gene>
<dbReference type="PATRIC" id="fig|573737.6.peg.2862"/>
<evidence type="ECO:0000313" key="1">
    <source>
        <dbReference type="EMBL" id="AKC69740.1"/>
    </source>
</evidence>
<keyword evidence="2" id="KW-1185">Reference proteome</keyword>
<dbReference type="KEGG" id="pox:MB84_09990"/>
<protein>
    <submittedName>
        <fullName evidence="1">Uncharacterized protein</fullName>
    </submittedName>
</protein>
<name>A0A0E3YB27_9BURK</name>
<dbReference type="EMBL" id="CP011253">
    <property type="protein sequence ID" value="AKC69740.1"/>
    <property type="molecule type" value="Genomic_DNA"/>
</dbReference>
<dbReference type="AlphaFoldDB" id="A0A0E3YB27"/>
<reference evidence="1" key="1">
    <citation type="submission" date="2016-06" db="EMBL/GenBank/DDBJ databases">
        <title>Pandoraea oxalativorans DSM 23570 Genome Sequencing.</title>
        <authorList>
            <person name="Ee R."/>
            <person name="Lim Y.-L."/>
            <person name="Yong D."/>
            <person name="Yin W.-F."/>
            <person name="Chan K.-G."/>
        </authorList>
    </citation>
    <scope>NUCLEOTIDE SEQUENCE</scope>
    <source>
        <strain evidence="1">DSM 23570</strain>
    </source>
</reference>
<dbReference type="HOGENOM" id="CLU_2701381_0_0_4"/>
<sequence>MATKGALPVAGQRAPFIHTGQVVTDASAAADATGEIMPATPKPVFIMPPAPPCTGHVIHLLPSRHPRAHLSII</sequence>